<evidence type="ECO:0000313" key="9">
    <source>
        <dbReference type="Proteomes" id="UP001549921"/>
    </source>
</evidence>
<evidence type="ECO:0000256" key="2">
    <source>
        <dbReference type="ARBA" id="ARBA00008816"/>
    </source>
</evidence>
<feature type="domain" description="Phosphatidic acid phosphatase type 2/haloperoxidase" evidence="7">
    <location>
        <begin position="89"/>
        <end position="227"/>
    </location>
</feature>
<sequence length="286" mass="31518">MALVRSANFNLFVEILVRIALVSAFCYMESMSPFVRVIHQADLEAEYKYPRKESYVPGGMLWVIVLSVPCALSLLAWAACNDCSDALEILLAWSLALGINGVLTDIVKLIAGRPRPDFFYRCFPDGVETEDLKCTGDPMEVMDGRKSFPSGHSSLSWCSLGMASAWLCGRLGVLSRGRGRGLRVVCCLAPLVAAACIALSRTCDYHHHWQDVLVGSILGFTTAIFCYRQYYNPLSSDLSGVPYVVSNSSMVKYMNGKSDVSPIKGDCKEIESTPLLNGTKKEDKWI</sequence>
<dbReference type="InterPro" id="IPR043216">
    <property type="entry name" value="PAP-like"/>
</dbReference>
<dbReference type="InterPro" id="IPR036938">
    <property type="entry name" value="PAP2/HPO_sf"/>
</dbReference>
<feature type="transmembrane region" description="Helical" evidence="6">
    <location>
        <begin position="59"/>
        <end position="78"/>
    </location>
</feature>
<comment type="subcellular location">
    <subcellularLocation>
        <location evidence="1">Membrane</location>
        <topology evidence="1">Multi-pass membrane protein</topology>
    </subcellularLocation>
</comment>
<dbReference type="EMBL" id="JBEDNZ010000031">
    <property type="protein sequence ID" value="KAL0808720.1"/>
    <property type="molecule type" value="Genomic_DNA"/>
</dbReference>
<dbReference type="AlphaFoldDB" id="A0ABD0S3R6"/>
<dbReference type="InterPro" id="IPR000326">
    <property type="entry name" value="PAP2/HPO"/>
</dbReference>
<evidence type="ECO:0000256" key="1">
    <source>
        <dbReference type="ARBA" id="ARBA00004141"/>
    </source>
</evidence>
<keyword evidence="3 6" id="KW-0812">Transmembrane</keyword>
<dbReference type="SMART" id="SM00014">
    <property type="entry name" value="acidPPc"/>
    <property type="match status" value="1"/>
</dbReference>
<evidence type="ECO:0000259" key="7">
    <source>
        <dbReference type="SMART" id="SM00014"/>
    </source>
</evidence>
<keyword evidence="5 6" id="KW-0472">Membrane</keyword>
<dbReference type="PANTHER" id="PTHR10165:SF35">
    <property type="entry name" value="RE23632P"/>
    <property type="match status" value="1"/>
</dbReference>
<evidence type="ECO:0000256" key="4">
    <source>
        <dbReference type="ARBA" id="ARBA00022989"/>
    </source>
</evidence>
<dbReference type="Proteomes" id="UP001549921">
    <property type="component" value="Unassembled WGS sequence"/>
</dbReference>
<evidence type="ECO:0000256" key="5">
    <source>
        <dbReference type="ARBA" id="ARBA00023136"/>
    </source>
</evidence>
<dbReference type="Gene3D" id="1.20.144.10">
    <property type="entry name" value="Phosphatidic acid phosphatase type 2/haloperoxidase"/>
    <property type="match status" value="1"/>
</dbReference>
<feature type="transmembrane region" description="Helical" evidence="6">
    <location>
        <begin position="90"/>
        <end position="111"/>
    </location>
</feature>
<organism evidence="8 9">
    <name type="scientific">Loxostege sticticalis</name>
    <name type="common">Beet webworm moth</name>
    <dbReference type="NCBI Taxonomy" id="481309"/>
    <lineage>
        <taxon>Eukaryota</taxon>
        <taxon>Metazoa</taxon>
        <taxon>Ecdysozoa</taxon>
        <taxon>Arthropoda</taxon>
        <taxon>Hexapoda</taxon>
        <taxon>Insecta</taxon>
        <taxon>Pterygota</taxon>
        <taxon>Neoptera</taxon>
        <taxon>Endopterygota</taxon>
        <taxon>Lepidoptera</taxon>
        <taxon>Glossata</taxon>
        <taxon>Ditrysia</taxon>
        <taxon>Pyraloidea</taxon>
        <taxon>Crambidae</taxon>
        <taxon>Pyraustinae</taxon>
        <taxon>Loxostege</taxon>
    </lineage>
</organism>
<gene>
    <name evidence="8" type="ORF">ABMA28_013149</name>
</gene>
<dbReference type="GO" id="GO:0016020">
    <property type="term" value="C:membrane"/>
    <property type="evidence" value="ECO:0007669"/>
    <property type="project" value="UniProtKB-SubCell"/>
</dbReference>
<evidence type="ECO:0000313" key="8">
    <source>
        <dbReference type="EMBL" id="KAL0808720.1"/>
    </source>
</evidence>
<evidence type="ECO:0000256" key="3">
    <source>
        <dbReference type="ARBA" id="ARBA00022692"/>
    </source>
</evidence>
<dbReference type="CDD" id="cd03390">
    <property type="entry name" value="PAP2_containing_1_like"/>
    <property type="match status" value="1"/>
</dbReference>
<dbReference type="PANTHER" id="PTHR10165">
    <property type="entry name" value="LIPID PHOSPHATE PHOSPHATASE"/>
    <property type="match status" value="1"/>
</dbReference>
<proteinExistence type="inferred from homology"/>
<accession>A0ABD0S3R6</accession>
<keyword evidence="4 6" id="KW-1133">Transmembrane helix</keyword>
<protein>
    <recommendedName>
        <fullName evidence="7">Phosphatidic acid phosphatase type 2/haloperoxidase domain-containing protein</fullName>
    </recommendedName>
</protein>
<name>A0ABD0S3R6_LOXSC</name>
<reference evidence="8 9" key="1">
    <citation type="submission" date="2024-06" db="EMBL/GenBank/DDBJ databases">
        <title>A chromosome-level genome assembly of beet webworm, Loxostege sticticalis.</title>
        <authorList>
            <person name="Zhang Y."/>
        </authorList>
    </citation>
    <scope>NUCLEOTIDE SEQUENCE [LARGE SCALE GENOMIC DNA]</scope>
    <source>
        <strain evidence="8">AQ028</strain>
        <tissue evidence="8">Male pupae</tissue>
    </source>
</reference>
<comment type="caution">
    <text evidence="8">The sequence shown here is derived from an EMBL/GenBank/DDBJ whole genome shotgun (WGS) entry which is preliminary data.</text>
</comment>
<evidence type="ECO:0000256" key="6">
    <source>
        <dbReference type="SAM" id="Phobius"/>
    </source>
</evidence>
<dbReference type="SUPFAM" id="SSF48317">
    <property type="entry name" value="Acid phosphatase/Vanadium-dependent haloperoxidase"/>
    <property type="match status" value="1"/>
</dbReference>
<feature type="transmembrane region" description="Helical" evidence="6">
    <location>
        <begin position="15"/>
        <end position="38"/>
    </location>
</feature>
<dbReference type="Pfam" id="PF01569">
    <property type="entry name" value="PAP2"/>
    <property type="match status" value="1"/>
</dbReference>
<comment type="similarity">
    <text evidence="2">Belongs to the PA-phosphatase related phosphoesterase family.</text>
</comment>